<protein>
    <submittedName>
        <fullName evidence="1">Unannotated protein</fullName>
    </submittedName>
</protein>
<evidence type="ECO:0000313" key="1">
    <source>
        <dbReference type="EMBL" id="CAB4332196.1"/>
    </source>
</evidence>
<name>A0A6J5YRI5_9ZZZZ</name>
<dbReference type="AlphaFoldDB" id="A0A6J5YRI5"/>
<reference evidence="1" key="1">
    <citation type="submission" date="2020-05" db="EMBL/GenBank/DDBJ databases">
        <authorList>
            <person name="Chiriac C."/>
            <person name="Salcher M."/>
            <person name="Ghai R."/>
            <person name="Kavagutti S V."/>
        </authorList>
    </citation>
    <scope>NUCLEOTIDE SEQUENCE</scope>
</reference>
<dbReference type="EMBL" id="CAESAK010000021">
    <property type="protein sequence ID" value="CAB4332196.1"/>
    <property type="molecule type" value="Genomic_DNA"/>
</dbReference>
<proteinExistence type="predicted"/>
<accession>A0A6J5YRI5</accession>
<sequence length="697" mass="80455">MSDDDFSYFAPDRLVGVLNIGDSDEPVSSAHLYALIHLTSRFGAFIRESGKWEPVWQGWNPDPDLKYINFAADSYDMVVRAFDQNPDDLLYYHDVCQYQEILNWEGGLDDTESPECLRDIAELVNWIQDFVDPKPEVITYGPGRISVSDMDLMRHDVAELEYLQAETEEYVLRQRRKPASEVIEEKLYRIHMHPSLHDAVAEAFHEAGNHAASADSLDEFDAEMRGSAVQNYLNGGKASMRELSAHLLDVISVGIDYQRPINRESVERFRLTRDLHLKPANRLEAWFSQSPKEVLYQLVANTKFGLFTRAGKGSWRLLKRDREVEDIYDLAGVSIVHLRPEREHEVIAGYDSGALQEIHIKDPALIKYQLDYRGDVPSGFDFYDRVNGMDKETLKFSQLQRVAAVVIREMTAELRGNIKVLQEADFDLGFMPANLTILDAFVKNEKELSYPQIHQLLSESFAEDEDGESIQRSAADVAKANQARMKFEKMIDRRNIEYLPTASTFLVVAYEPITTMWLEYRSRNYGTFARVDGGWKSGFSQDINLYKELFLYEVKEECVKDFISIYDSRSQGQDLTSFERLAPMLCIYTINRNQDLSENSPRDWDFEPFMREQMPPSAAAVVEYLYMSVMKFISDFSDLLEDDDVDGHMQVDEWLSWIWSDHMIDFMNGESTLNRNLLGRFLKAAPKILQNPRNVIR</sequence>
<organism evidence="1">
    <name type="scientific">freshwater metagenome</name>
    <dbReference type="NCBI Taxonomy" id="449393"/>
    <lineage>
        <taxon>unclassified sequences</taxon>
        <taxon>metagenomes</taxon>
        <taxon>ecological metagenomes</taxon>
    </lineage>
</organism>
<gene>
    <name evidence="1" type="ORF">UFOPK3775_00264</name>
</gene>